<dbReference type="Pfam" id="PF00595">
    <property type="entry name" value="PDZ"/>
    <property type="match status" value="1"/>
</dbReference>
<keyword evidence="2" id="KW-0378">Hydrolase</keyword>
<gene>
    <name evidence="5" type="ORF">SAMN05660293_00111</name>
</gene>
<organism evidence="5 6">
    <name type="scientific">Dyadobacter psychrophilus</name>
    <dbReference type="NCBI Taxonomy" id="651661"/>
    <lineage>
        <taxon>Bacteria</taxon>
        <taxon>Pseudomonadati</taxon>
        <taxon>Bacteroidota</taxon>
        <taxon>Cytophagia</taxon>
        <taxon>Cytophagales</taxon>
        <taxon>Spirosomataceae</taxon>
        <taxon>Dyadobacter</taxon>
    </lineage>
</organism>
<dbReference type="EMBL" id="FUZA01000001">
    <property type="protein sequence ID" value="SKB43441.1"/>
    <property type="molecule type" value="Genomic_DNA"/>
</dbReference>
<proteinExistence type="predicted"/>
<dbReference type="InterPro" id="IPR009003">
    <property type="entry name" value="Peptidase_S1_PA"/>
</dbReference>
<dbReference type="GO" id="GO:0004252">
    <property type="term" value="F:serine-type endopeptidase activity"/>
    <property type="evidence" value="ECO:0007669"/>
    <property type="project" value="InterPro"/>
</dbReference>
<feature type="domain" description="PDZ" evidence="4">
    <location>
        <begin position="305"/>
        <end position="381"/>
    </location>
</feature>
<evidence type="ECO:0000256" key="3">
    <source>
        <dbReference type="SAM" id="MobiDB-lite"/>
    </source>
</evidence>
<dbReference type="SUPFAM" id="SSF50494">
    <property type="entry name" value="Trypsin-like serine proteases"/>
    <property type="match status" value="1"/>
</dbReference>
<dbReference type="InterPro" id="IPR051201">
    <property type="entry name" value="Chloro_Bact_Ser_Proteases"/>
</dbReference>
<dbReference type="AlphaFoldDB" id="A0A1T5B847"/>
<evidence type="ECO:0000259" key="4">
    <source>
        <dbReference type="PROSITE" id="PS50106"/>
    </source>
</evidence>
<dbReference type="InterPro" id="IPR036034">
    <property type="entry name" value="PDZ_sf"/>
</dbReference>
<keyword evidence="1 5" id="KW-0645">Protease</keyword>
<dbReference type="RefSeq" id="WP_082212738.1">
    <property type="nucleotide sequence ID" value="NZ_FUZA01000001.1"/>
</dbReference>
<evidence type="ECO:0000313" key="5">
    <source>
        <dbReference type="EMBL" id="SKB43441.1"/>
    </source>
</evidence>
<name>A0A1T5B847_9BACT</name>
<dbReference type="SUPFAM" id="SSF50156">
    <property type="entry name" value="PDZ domain-like"/>
    <property type="match status" value="1"/>
</dbReference>
<feature type="compositionally biased region" description="Polar residues" evidence="3">
    <location>
        <begin position="35"/>
        <end position="48"/>
    </location>
</feature>
<dbReference type="InterPro" id="IPR001478">
    <property type="entry name" value="PDZ"/>
</dbReference>
<protein>
    <submittedName>
        <fullName evidence="5">Serine protease, S1-C subfamily, contains C-terminal PDZ domain</fullName>
    </submittedName>
</protein>
<accession>A0A1T5B847</accession>
<dbReference type="Gene3D" id="2.40.10.120">
    <property type="match status" value="1"/>
</dbReference>
<dbReference type="Proteomes" id="UP000190897">
    <property type="component" value="Unassembled WGS sequence"/>
</dbReference>
<dbReference type="STRING" id="651661.SAMN05660293_00111"/>
<evidence type="ECO:0000256" key="2">
    <source>
        <dbReference type="ARBA" id="ARBA00022801"/>
    </source>
</evidence>
<dbReference type="InterPro" id="IPR001940">
    <property type="entry name" value="Peptidase_S1C"/>
</dbReference>
<dbReference type="PRINTS" id="PR00834">
    <property type="entry name" value="PROTEASES2C"/>
</dbReference>
<dbReference type="PANTHER" id="PTHR43343:SF3">
    <property type="entry name" value="PROTEASE DO-LIKE 8, CHLOROPLASTIC"/>
    <property type="match status" value="1"/>
</dbReference>
<keyword evidence="6" id="KW-1185">Reference proteome</keyword>
<sequence>MMVNFLFPRLEYSRLGIVLMLYLILAGCQRNAQEMPQNRSDPFASQQKSGHRKTVAGVSSSNVLSFRHAARMSTLATVKVKSIFPEVAPLPVPDFYYEFFNKDYVGPYRMPSGDGRQDNTGSASGVLISEDGYIVTNYHVINTAKSIEVILADRHSYPATVVGTDKATDLALLKIEAENLPFIEFGNSDSAAVGDIVLIVGNPLNFTSTVTQGIISYKARNIAHSSEQWTLQSYLQTDGVVNIGNSGGALLDLSGKLLGIVTAIASPNGVYAGYSFAIPVKVVKKTTADLHNYGHVRRGSFGMTAVEMDAETAAKLKTSVVAGILIGSIENGGAADKAGLARGDIITSICGVPVESLAELSEVVACSYPGQRLLLKVVRNERHIQNAIILLGGSGIAK</sequence>
<evidence type="ECO:0000256" key="1">
    <source>
        <dbReference type="ARBA" id="ARBA00022670"/>
    </source>
</evidence>
<feature type="region of interest" description="Disordered" evidence="3">
    <location>
        <begin position="35"/>
        <end position="55"/>
    </location>
</feature>
<dbReference type="PROSITE" id="PS50106">
    <property type="entry name" value="PDZ"/>
    <property type="match status" value="1"/>
</dbReference>
<dbReference type="OrthoDB" id="9758917at2"/>
<evidence type="ECO:0000313" key="6">
    <source>
        <dbReference type="Proteomes" id="UP000190897"/>
    </source>
</evidence>
<dbReference type="Gene3D" id="2.30.42.10">
    <property type="match status" value="1"/>
</dbReference>
<dbReference type="Pfam" id="PF13365">
    <property type="entry name" value="Trypsin_2"/>
    <property type="match status" value="1"/>
</dbReference>
<reference evidence="6" key="1">
    <citation type="submission" date="2017-02" db="EMBL/GenBank/DDBJ databases">
        <authorList>
            <person name="Varghese N."/>
            <person name="Submissions S."/>
        </authorList>
    </citation>
    <scope>NUCLEOTIDE SEQUENCE [LARGE SCALE GENOMIC DNA]</scope>
    <source>
        <strain evidence="6">DSM 22270</strain>
    </source>
</reference>
<dbReference type="SMART" id="SM00228">
    <property type="entry name" value="PDZ"/>
    <property type="match status" value="1"/>
</dbReference>
<dbReference type="PANTHER" id="PTHR43343">
    <property type="entry name" value="PEPTIDASE S12"/>
    <property type="match status" value="1"/>
</dbReference>
<dbReference type="GO" id="GO:0006508">
    <property type="term" value="P:proteolysis"/>
    <property type="evidence" value="ECO:0007669"/>
    <property type="project" value="UniProtKB-KW"/>
</dbReference>